<dbReference type="NCBIfam" id="TIGR00370">
    <property type="entry name" value="5-oxoprolinase subunit PxpB"/>
    <property type="match status" value="1"/>
</dbReference>
<evidence type="ECO:0000256" key="1">
    <source>
        <dbReference type="ARBA" id="ARBA00022741"/>
    </source>
</evidence>
<dbReference type="InterPro" id="IPR029000">
    <property type="entry name" value="Cyclophilin-like_dom_sf"/>
</dbReference>
<evidence type="ECO:0000256" key="2">
    <source>
        <dbReference type="ARBA" id="ARBA00022801"/>
    </source>
</evidence>
<dbReference type="EC" id="3.5.2.9" evidence="5"/>
<evidence type="ECO:0000259" key="4">
    <source>
        <dbReference type="SMART" id="SM00796"/>
    </source>
</evidence>
<protein>
    <submittedName>
        <fullName evidence="5">5-oxoprolinase subunit PxpB</fullName>
        <ecNumber evidence="5">3.5.2.9</ecNumber>
    </submittedName>
</protein>
<dbReference type="InterPro" id="IPR010016">
    <property type="entry name" value="PxpB"/>
</dbReference>
<dbReference type="EMBL" id="CP162599">
    <property type="protein sequence ID" value="XDK33678.1"/>
    <property type="molecule type" value="Genomic_DNA"/>
</dbReference>
<dbReference type="SUPFAM" id="SSF160467">
    <property type="entry name" value="PH0987 N-terminal domain-like"/>
    <property type="match status" value="1"/>
</dbReference>
<dbReference type="GO" id="GO:0005524">
    <property type="term" value="F:ATP binding"/>
    <property type="evidence" value="ECO:0007669"/>
    <property type="project" value="UniProtKB-KW"/>
</dbReference>
<gene>
    <name evidence="5" type="primary">pxpB</name>
    <name evidence="5" type="ORF">AB4Y30_04825</name>
</gene>
<sequence length="239" mass="27366">MFNIQIYGDQGMRIQFGNEISIETNERIRSFIFVLEKENIQGIIEWIPTYTAVTIYYNPLEITYESLKEKVLQIQNKLNHMTIPKARIVEIPTCYDHEFAFDLSTVAQHNGLDEEEVIGLHHQETYLVYMIGFAPGFPYLGGMDKRIATPRLAVPRQEIPAGSVGIAGEQTGIYPLATPGGWQLIGRTPLKLYDPEQVNPFLLEAGDYIQFIPIARETYEEIKSQVEMNTYEIVVKEMD</sequence>
<dbReference type="SMART" id="SM00796">
    <property type="entry name" value="AHS1"/>
    <property type="match status" value="1"/>
</dbReference>
<keyword evidence="1" id="KW-0547">Nucleotide-binding</keyword>
<dbReference type="Gene3D" id="2.40.100.10">
    <property type="entry name" value="Cyclophilin-like"/>
    <property type="match status" value="1"/>
</dbReference>
<reference evidence="5" key="1">
    <citation type="submission" date="2024-07" db="EMBL/GenBank/DDBJ databases">
        <title>Halotolerant mesophilic bacterium Ornithinibacillus sp. 4-3, sp. nov., isolated from soil.</title>
        <authorList>
            <person name="Sidarenka A.V."/>
            <person name="Guliayeva D.E."/>
            <person name="Leanovich S.I."/>
            <person name="Hileuskaya K.S."/>
            <person name="Akhremchuk A.E."/>
            <person name="Sikolenko M.A."/>
            <person name="Valentovich L.N."/>
        </authorList>
    </citation>
    <scope>NUCLEOTIDE SEQUENCE</scope>
    <source>
        <strain evidence="5">4-3</strain>
    </source>
</reference>
<keyword evidence="2 5" id="KW-0378">Hydrolase</keyword>
<dbReference type="PANTHER" id="PTHR34698">
    <property type="entry name" value="5-OXOPROLINASE SUBUNIT B"/>
    <property type="match status" value="1"/>
</dbReference>
<dbReference type="InterPro" id="IPR003833">
    <property type="entry name" value="CT_C_D"/>
</dbReference>
<name>A0AB39HR92_9BACI</name>
<evidence type="ECO:0000256" key="3">
    <source>
        <dbReference type="ARBA" id="ARBA00022840"/>
    </source>
</evidence>
<feature type="domain" description="Carboxyltransferase" evidence="4">
    <location>
        <begin position="2"/>
        <end position="203"/>
    </location>
</feature>
<dbReference type="Pfam" id="PF02682">
    <property type="entry name" value="CT_C_D"/>
    <property type="match status" value="1"/>
</dbReference>
<dbReference type="SUPFAM" id="SSF50891">
    <property type="entry name" value="Cyclophilin-like"/>
    <property type="match status" value="1"/>
</dbReference>
<dbReference type="AlphaFoldDB" id="A0AB39HR92"/>
<accession>A0AB39HR92</accession>
<evidence type="ECO:0000313" key="5">
    <source>
        <dbReference type="EMBL" id="XDK33678.1"/>
    </source>
</evidence>
<dbReference type="RefSeq" id="WP_368654356.1">
    <property type="nucleotide sequence ID" value="NZ_CP162599.1"/>
</dbReference>
<dbReference type="PANTHER" id="PTHR34698:SF2">
    <property type="entry name" value="5-OXOPROLINASE SUBUNIT B"/>
    <property type="match status" value="1"/>
</dbReference>
<dbReference type="Gene3D" id="3.30.1360.40">
    <property type="match status" value="1"/>
</dbReference>
<proteinExistence type="predicted"/>
<dbReference type="GO" id="GO:0017168">
    <property type="term" value="F:5-oxoprolinase (ATP-hydrolyzing) activity"/>
    <property type="evidence" value="ECO:0007669"/>
    <property type="project" value="UniProtKB-EC"/>
</dbReference>
<organism evidence="5">
    <name type="scientific">Ornithinibacillus sp. 4-3</name>
    <dbReference type="NCBI Taxonomy" id="3231488"/>
    <lineage>
        <taxon>Bacteria</taxon>
        <taxon>Bacillati</taxon>
        <taxon>Bacillota</taxon>
        <taxon>Bacilli</taxon>
        <taxon>Bacillales</taxon>
        <taxon>Bacillaceae</taxon>
        <taxon>Ornithinibacillus</taxon>
    </lineage>
</organism>
<keyword evidence="3" id="KW-0067">ATP-binding</keyword>